<dbReference type="GeneID" id="96737176"/>
<dbReference type="EMBL" id="CP020880">
    <property type="protein sequence ID" value="ART74858.1"/>
    <property type="molecule type" value="Genomic_DNA"/>
</dbReference>
<evidence type="ECO:0000256" key="1">
    <source>
        <dbReference type="ARBA" id="ARBA00004496"/>
    </source>
</evidence>
<dbReference type="PROSITE" id="PS51755">
    <property type="entry name" value="OMPR_PHOB"/>
    <property type="match status" value="1"/>
</dbReference>
<keyword evidence="7 13" id="KW-0238">DNA-binding</keyword>
<dbReference type="GO" id="GO:0003677">
    <property type="term" value="F:DNA binding"/>
    <property type="evidence" value="ECO:0007669"/>
    <property type="project" value="UniProtKB-KW"/>
</dbReference>
<dbReference type="PANTHER" id="PTHR48111">
    <property type="entry name" value="REGULATOR OF RPOS"/>
    <property type="match status" value="1"/>
</dbReference>
<sequence length="224" mass="25658">MITILITEDDANIRKLMVHSLQNEGYSVLQAINGRGALNLMEDHHIDLLVTDVMMPEMNGVELTSDLRQTGHQIPVLMVTALESIDDKKSGFTSGADDYMVKPIDMDELLMRVRALLRRAQIVADKKLTIRHTELHYEHFTVVKEGKTIELPKKEFLLVYKLLSSPKKIFTRQQLMDEIWGLNAESDSRTVDVHIKRLREKIKDIDDFSIVTVWGLGYKAEITV</sequence>
<dbReference type="InterPro" id="IPR001867">
    <property type="entry name" value="OmpR/PhoB-type_DNA-bd"/>
</dbReference>
<dbReference type="SMART" id="SM00448">
    <property type="entry name" value="REC"/>
    <property type="match status" value="1"/>
</dbReference>
<evidence type="ECO:0000256" key="6">
    <source>
        <dbReference type="ARBA" id="ARBA00023026"/>
    </source>
</evidence>
<dbReference type="CDD" id="cd17574">
    <property type="entry name" value="REC_OmpR"/>
    <property type="match status" value="1"/>
</dbReference>
<feature type="DNA-binding region" description="OmpR/PhoB-type" evidence="13">
    <location>
        <begin position="125"/>
        <end position="222"/>
    </location>
</feature>
<evidence type="ECO:0000259" key="15">
    <source>
        <dbReference type="PROSITE" id="PS51755"/>
    </source>
</evidence>
<keyword evidence="4" id="KW-0902">Two-component regulatory system</keyword>
<evidence type="ECO:0000313" key="16">
    <source>
        <dbReference type="EMBL" id="ART74858.1"/>
    </source>
</evidence>
<reference evidence="16 17" key="1">
    <citation type="submission" date="2017-04" db="EMBL/GenBank/DDBJ databases">
        <title>Complete Genome Sequence of the Bacillus horikoshii 20a strain from Cuatro Cienegas, Coahuila, Mexico.</title>
        <authorList>
            <person name="Zarza E."/>
            <person name="Alcaraz L.D."/>
            <person name="Aguilar-Salinas B."/>
            <person name="Islas A."/>
            <person name="Olmedo-Alvarez G."/>
        </authorList>
    </citation>
    <scope>NUCLEOTIDE SEQUENCE [LARGE SCALE GENOMIC DNA]</scope>
    <source>
        <strain evidence="16 17">20a</strain>
    </source>
</reference>
<keyword evidence="2" id="KW-0963">Cytoplasm</keyword>
<dbReference type="RefSeq" id="WP_088016821.1">
    <property type="nucleotide sequence ID" value="NZ_CP020880.1"/>
</dbReference>
<evidence type="ECO:0000256" key="8">
    <source>
        <dbReference type="ARBA" id="ARBA00023159"/>
    </source>
</evidence>
<feature type="domain" description="OmpR/PhoB-type" evidence="15">
    <location>
        <begin position="125"/>
        <end position="222"/>
    </location>
</feature>
<evidence type="ECO:0000256" key="12">
    <source>
        <dbReference type="PROSITE-ProRule" id="PRU00169"/>
    </source>
</evidence>
<dbReference type="Proteomes" id="UP000195573">
    <property type="component" value="Chromosome"/>
</dbReference>
<dbReference type="PROSITE" id="PS50110">
    <property type="entry name" value="RESPONSE_REGULATORY"/>
    <property type="match status" value="1"/>
</dbReference>
<evidence type="ECO:0000256" key="2">
    <source>
        <dbReference type="ARBA" id="ARBA00022490"/>
    </source>
</evidence>
<keyword evidence="6" id="KW-0843">Virulence</keyword>
<evidence type="ECO:0000313" key="17">
    <source>
        <dbReference type="Proteomes" id="UP000195573"/>
    </source>
</evidence>
<evidence type="ECO:0000256" key="13">
    <source>
        <dbReference type="PROSITE-ProRule" id="PRU01091"/>
    </source>
</evidence>
<protein>
    <recommendedName>
        <fullName evidence="11">Heme response regulator HssR</fullName>
    </recommendedName>
</protein>
<comment type="subcellular location">
    <subcellularLocation>
        <location evidence="1">Cytoplasm</location>
    </subcellularLocation>
</comment>
<evidence type="ECO:0000256" key="9">
    <source>
        <dbReference type="ARBA" id="ARBA00023163"/>
    </source>
</evidence>
<dbReference type="Gene3D" id="3.40.50.2300">
    <property type="match status" value="1"/>
</dbReference>
<dbReference type="Gene3D" id="1.10.10.10">
    <property type="entry name" value="Winged helix-like DNA-binding domain superfamily/Winged helix DNA-binding domain"/>
    <property type="match status" value="1"/>
</dbReference>
<keyword evidence="8" id="KW-0010">Activator</keyword>
<dbReference type="PANTHER" id="PTHR48111:SF49">
    <property type="entry name" value="HEME RESPONSE REGULATOR HSSR"/>
    <property type="match status" value="1"/>
</dbReference>
<feature type="modified residue" description="4-aspartylphosphate" evidence="12">
    <location>
        <position position="52"/>
    </location>
</feature>
<evidence type="ECO:0000256" key="7">
    <source>
        <dbReference type="ARBA" id="ARBA00023125"/>
    </source>
</evidence>
<evidence type="ECO:0000256" key="5">
    <source>
        <dbReference type="ARBA" id="ARBA00023015"/>
    </source>
</evidence>
<evidence type="ECO:0000256" key="10">
    <source>
        <dbReference type="ARBA" id="ARBA00037471"/>
    </source>
</evidence>
<keyword evidence="3 12" id="KW-0597">Phosphoprotein</keyword>
<dbReference type="Pfam" id="PF00072">
    <property type="entry name" value="Response_reg"/>
    <property type="match status" value="1"/>
</dbReference>
<name>A0ABM6KEI9_9BACI</name>
<keyword evidence="5" id="KW-0805">Transcription regulation</keyword>
<dbReference type="Gene3D" id="6.10.250.690">
    <property type="match status" value="1"/>
</dbReference>
<evidence type="ECO:0000256" key="3">
    <source>
        <dbReference type="ARBA" id="ARBA00022553"/>
    </source>
</evidence>
<keyword evidence="9" id="KW-0804">Transcription</keyword>
<keyword evidence="17" id="KW-1185">Reference proteome</keyword>
<dbReference type="InterPro" id="IPR036388">
    <property type="entry name" value="WH-like_DNA-bd_sf"/>
</dbReference>
<dbReference type="CDD" id="cd00383">
    <property type="entry name" value="trans_reg_C"/>
    <property type="match status" value="1"/>
</dbReference>
<proteinExistence type="predicted"/>
<dbReference type="SMART" id="SM00862">
    <property type="entry name" value="Trans_reg_C"/>
    <property type="match status" value="1"/>
</dbReference>
<evidence type="ECO:0000259" key="14">
    <source>
        <dbReference type="PROSITE" id="PS50110"/>
    </source>
</evidence>
<gene>
    <name evidence="16" type="ORF">B4U37_01800</name>
</gene>
<evidence type="ECO:0000256" key="4">
    <source>
        <dbReference type="ARBA" id="ARBA00023012"/>
    </source>
</evidence>
<dbReference type="InterPro" id="IPR039420">
    <property type="entry name" value="WalR-like"/>
</dbReference>
<evidence type="ECO:0000256" key="11">
    <source>
        <dbReference type="ARBA" id="ARBA00039976"/>
    </source>
</evidence>
<dbReference type="InterPro" id="IPR001789">
    <property type="entry name" value="Sig_transdc_resp-reg_receiver"/>
</dbReference>
<dbReference type="InterPro" id="IPR011006">
    <property type="entry name" value="CheY-like_superfamily"/>
</dbReference>
<accession>A0ABM6KEI9</accession>
<dbReference type="Pfam" id="PF00486">
    <property type="entry name" value="Trans_reg_C"/>
    <property type="match status" value="1"/>
</dbReference>
<dbReference type="SUPFAM" id="SSF52172">
    <property type="entry name" value="CheY-like"/>
    <property type="match status" value="1"/>
</dbReference>
<comment type="function">
    <text evidence="10">Member of the two-component regulatory system HssS/HssR involved in intracellular heme homeostasis and tempering of staphylococcal virulence. Phosphorylated HssR binds to a direct repeat sequence within hrtAB promoter and activates the expression of hrtAB, an efflux pump, in response to extracellular heme, hemin, hemoglobin or blood.</text>
</comment>
<feature type="domain" description="Response regulatory" evidence="14">
    <location>
        <begin position="3"/>
        <end position="117"/>
    </location>
</feature>
<organism evidence="16 17">
    <name type="scientific">Sutcliffiella horikoshii</name>
    <dbReference type="NCBI Taxonomy" id="79883"/>
    <lineage>
        <taxon>Bacteria</taxon>
        <taxon>Bacillati</taxon>
        <taxon>Bacillota</taxon>
        <taxon>Bacilli</taxon>
        <taxon>Bacillales</taxon>
        <taxon>Bacillaceae</taxon>
        <taxon>Sutcliffiella</taxon>
    </lineage>
</organism>